<accession>A0A9Q1GAQ5</accession>
<dbReference type="InterPro" id="IPR011022">
    <property type="entry name" value="Arrestin_C-like"/>
</dbReference>
<organism evidence="3 4">
    <name type="scientific">Synaphobranchus kaupii</name>
    <name type="common">Kaup's arrowtooth eel</name>
    <dbReference type="NCBI Taxonomy" id="118154"/>
    <lineage>
        <taxon>Eukaryota</taxon>
        <taxon>Metazoa</taxon>
        <taxon>Chordata</taxon>
        <taxon>Craniata</taxon>
        <taxon>Vertebrata</taxon>
        <taxon>Euteleostomi</taxon>
        <taxon>Actinopterygii</taxon>
        <taxon>Neopterygii</taxon>
        <taxon>Teleostei</taxon>
        <taxon>Anguilliformes</taxon>
        <taxon>Synaphobranchidae</taxon>
        <taxon>Synaphobranchus</taxon>
    </lineage>
</organism>
<evidence type="ECO:0000313" key="3">
    <source>
        <dbReference type="EMBL" id="KAJ8380587.1"/>
    </source>
</evidence>
<dbReference type="GO" id="GO:0005737">
    <property type="term" value="C:cytoplasm"/>
    <property type="evidence" value="ECO:0007669"/>
    <property type="project" value="TreeGrafter"/>
</dbReference>
<protein>
    <recommendedName>
        <fullName evidence="2">Arrestin C-terminal-like domain-containing protein</fullName>
    </recommendedName>
</protein>
<dbReference type="SMART" id="SM01017">
    <property type="entry name" value="Arrestin_C"/>
    <property type="match status" value="1"/>
</dbReference>
<dbReference type="SUPFAM" id="SSF81296">
    <property type="entry name" value="E set domains"/>
    <property type="match status" value="1"/>
</dbReference>
<dbReference type="Pfam" id="PF02752">
    <property type="entry name" value="Arrestin_C"/>
    <property type="match status" value="1"/>
</dbReference>
<dbReference type="PANTHER" id="PTHR11188:SF135">
    <property type="entry name" value="ARRESTIN DOMAIN CONTAINING 3-LIKE-RELATED"/>
    <property type="match status" value="1"/>
</dbReference>
<gene>
    <name evidence="3" type="ORF">SKAU_G00013650</name>
</gene>
<dbReference type="Gene3D" id="2.60.40.640">
    <property type="match status" value="1"/>
</dbReference>
<dbReference type="OrthoDB" id="2333384at2759"/>
<reference evidence="3" key="1">
    <citation type="journal article" date="2023" name="Science">
        <title>Genome structures resolve the early diversification of teleost fishes.</title>
        <authorList>
            <person name="Parey E."/>
            <person name="Louis A."/>
            <person name="Montfort J."/>
            <person name="Bouchez O."/>
            <person name="Roques C."/>
            <person name="Iampietro C."/>
            <person name="Lluch J."/>
            <person name="Castinel A."/>
            <person name="Donnadieu C."/>
            <person name="Desvignes T."/>
            <person name="Floi Bucao C."/>
            <person name="Jouanno E."/>
            <person name="Wen M."/>
            <person name="Mejri S."/>
            <person name="Dirks R."/>
            <person name="Jansen H."/>
            <person name="Henkel C."/>
            <person name="Chen W.J."/>
            <person name="Zahm M."/>
            <person name="Cabau C."/>
            <person name="Klopp C."/>
            <person name="Thompson A.W."/>
            <person name="Robinson-Rechavi M."/>
            <person name="Braasch I."/>
            <person name="Lecointre G."/>
            <person name="Bobe J."/>
            <person name="Postlethwait J.H."/>
            <person name="Berthelot C."/>
            <person name="Roest Crollius H."/>
            <person name="Guiguen Y."/>
        </authorList>
    </citation>
    <scope>NUCLEOTIDE SEQUENCE</scope>
    <source>
        <strain evidence="3">WJC10195</strain>
    </source>
</reference>
<dbReference type="PANTHER" id="PTHR11188">
    <property type="entry name" value="ARRESTIN DOMAIN CONTAINING PROTEIN"/>
    <property type="match status" value="1"/>
</dbReference>
<dbReference type="GO" id="GO:0015031">
    <property type="term" value="P:protein transport"/>
    <property type="evidence" value="ECO:0007669"/>
    <property type="project" value="TreeGrafter"/>
</dbReference>
<dbReference type="Proteomes" id="UP001152622">
    <property type="component" value="Chromosome 1"/>
</dbReference>
<feature type="region of interest" description="Disordered" evidence="1">
    <location>
        <begin position="164"/>
        <end position="189"/>
    </location>
</feature>
<dbReference type="GO" id="GO:0007399">
    <property type="term" value="P:nervous system development"/>
    <property type="evidence" value="ECO:0007669"/>
    <property type="project" value="UniProtKB-ARBA"/>
</dbReference>
<dbReference type="InterPro" id="IPR050357">
    <property type="entry name" value="Arrestin_domain-protein"/>
</dbReference>
<dbReference type="InterPro" id="IPR014756">
    <property type="entry name" value="Ig_E-set"/>
</dbReference>
<evidence type="ECO:0000313" key="4">
    <source>
        <dbReference type="Proteomes" id="UP001152622"/>
    </source>
</evidence>
<dbReference type="AlphaFoldDB" id="A0A9Q1GAQ5"/>
<comment type="caution">
    <text evidence="3">The sequence shown here is derived from an EMBL/GenBank/DDBJ whole genome shotgun (WGS) entry which is preliminary data.</text>
</comment>
<dbReference type="InterPro" id="IPR014752">
    <property type="entry name" value="Arrestin-like_C"/>
</dbReference>
<feature type="compositionally biased region" description="Pro residues" evidence="1">
    <location>
        <begin position="177"/>
        <end position="189"/>
    </location>
</feature>
<sequence>MKLFTSGKVSMCINIEKTGYMQGEMLKILAEIENNSSRALAPKFALHQRQSFIATTSTNNVTKRIFKEVGERVPSSARQSVTKALRIPSDLTASIFHCSIIKVEYTLEVYLDVPYATDPKVTIPLVILPTTCGIEQMTQPSMLMGFEPYGNNYQAGWNSYPPPTAPGGYLPQTAPGGYPPQTAPGRSPP</sequence>
<feature type="domain" description="Arrestin C-terminal-like" evidence="2">
    <location>
        <begin position="5"/>
        <end position="132"/>
    </location>
</feature>
<evidence type="ECO:0000259" key="2">
    <source>
        <dbReference type="SMART" id="SM01017"/>
    </source>
</evidence>
<keyword evidence="4" id="KW-1185">Reference proteome</keyword>
<proteinExistence type="predicted"/>
<dbReference type="GO" id="GO:0005886">
    <property type="term" value="C:plasma membrane"/>
    <property type="evidence" value="ECO:0007669"/>
    <property type="project" value="TreeGrafter"/>
</dbReference>
<dbReference type="EMBL" id="JAINUF010000001">
    <property type="protein sequence ID" value="KAJ8380587.1"/>
    <property type="molecule type" value="Genomic_DNA"/>
</dbReference>
<name>A0A9Q1GAQ5_SYNKA</name>
<evidence type="ECO:0000256" key="1">
    <source>
        <dbReference type="SAM" id="MobiDB-lite"/>
    </source>
</evidence>